<dbReference type="SUPFAM" id="SSF51294">
    <property type="entry name" value="Hedgehog/intein (Hint) domain"/>
    <property type="match status" value="1"/>
</dbReference>
<keyword evidence="3" id="KW-1185">Reference proteome</keyword>
<comment type="caution">
    <text evidence="2">The sequence shown here is derived from an EMBL/GenBank/DDBJ whole genome shotgun (WGS) entry which is preliminary data.</text>
</comment>
<name>A0A3M0M8H7_9RHOB</name>
<dbReference type="InterPro" id="IPR036844">
    <property type="entry name" value="Hint_dom_sf"/>
</dbReference>
<evidence type="ECO:0000313" key="2">
    <source>
        <dbReference type="EMBL" id="RMC33705.1"/>
    </source>
</evidence>
<protein>
    <recommendedName>
        <fullName evidence="1">Hedgehog/Intein (Hint) domain-containing protein</fullName>
    </recommendedName>
</protein>
<dbReference type="InterPro" id="IPR011049">
    <property type="entry name" value="Serralysin-like_metalloprot_C"/>
</dbReference>
<dbReference type="Proteomes" id="UP000273516">
    <property type="component" value="Unassembled WGS sequence"/>
</dbReference>
<reference evidence="2 3" key="1">
    <citation type="submission" date="2018-07" db="EMBL/GenBank/DDBJ databases">
        <authorList>
            <person name="Zhang Y."/>
            <person name="Wang L."/>
            <person name="Ma S."/>
        </authorList>
    </citation>
    <scope>NUCLEOTIDE SEQUENCE [LARGE SCALE GENOMIC DNA]</scope>
    <source>
        <strain evidence="2 3">4-2</strain>
    </source>
</reference>
<evidence type="ECO:0000259" key="1">
    <source>
        <dbReference type="Pfam" id="PF13403"/>
    </source>
</evidence>
<dbReference type="Gene3D" id="2.170.16.10">
    <property type="entry name" value="Hedgehog/Intein (Hint) domain"/>
    <property type="match status" value="1"/>
</dbReference>
<dbReference type="GO" id="GO:0005509">
    <property type="term" value="F:calcium ion binding"/>
    <property type="evidence" value="ECO:0007669"/>
    <property type="project" value="InterPro"/>
</dbReference>
<dbReference type="OrthoDB" id="7752576at2"/>
<sequence>MVLEIVDPDSTEIEHLTSVDVKFSGMHIGGGIYFSANHDPAPGGGGTAIPQRGLAGEAESHGTTELDYTMPGGGEPWDSYRDDTDLDGNPDFVKAGFDMSMHVGDRLASTGEYYDGPAIPLLIANNPDDLSGTVTITGYPSAANSLNGEAGTLHQTTGTLSSYTEQDVNGDVGGYFRIDDAEIVDGMSGGGNYLDYDADGDGTAETYLIGTTARGVESGAPGTPTHETWVESTSFSPHYADLAAAIEGLGGDAARTADDFARMTLLSAQTAGSTLTTVQGQFFHENIYGGVNADTLLGAGGDDSIFGGDGGDSIDGGTGTDYIDGGSGDDTLAGGEGADWFAGSGFGGGGTAQISDFEAAGGDVIDLNSYFETLEDVRAATTEMDDGSILIDLSGGSGDGFLRVLNTTRADLTTDNLNVDVACFTAGTLIRTSKGETGIEALQPGDRVLTYGGAFRELRAVHSKTLEQGQLQAHGNIWPVRISAGALGKGVPRRDICVSPQHRVLIDSRIAGRMTGSVALVSAKALLGLPGVTQPRPEASVTYIHLIFDTHEIIEADGCWSESFFPGPLAMRLLPKALIAEYAAIFSHLIEEAPAASLVDGHKARRLVERHIRNGRPLQARSRAPAHL</sequence>
<evidence type="ECO:0000313" key="3">
    <source>
        <dbReference type="Proteomes" id="UP000273516"/>
    </source>
</evidence>
<accession>A0A3M0M8H7</accession>
<dbReference type="Gene3D" id="2.150.10.10">
    <property type="entry name" value="Serralysin-like metalloprotease, C-terminal"/>
    <property type="match status" value="1"/>
</dbReference>
<dbReference type="AlphaFoldDB" id="A0A3M0M8H7"/>
<dbReference type="PROSITE" id="PS00330">
    <property type="entry name" value="HEMOLYSIN_CALCIUM"/>
    <property type="match status" value="3"/>
</dbReference>
<dbReference type="InterPro" id="IPR001343">
    <property type="entry name" value="Hemolysn_Ca-bd"/>
</dbReference>
<dbReference type="InterPro" id="IPR018511">
    <property type="entry name" value="Hemolysin-typ_Ca-bd_CS"/>
</dbReference>
<dbReference type="Pfam" id="PF13403">
    <property type="entry name" value="Hint_2"/>
    <property type="match status" value="1"/>
</dbReference>
<organism evidence="2 3">
    <name type="scientific">Paracoccus alkanivorans</name>
    <dbReference type="NCBI Taxonomy" id="2116655"/>
    <lineage>
        <taxon>Bacteria</taxon>
        <taxon>Pseudomonadati</taxon>
        <taxon>Pseudomonadota</taxon>
        <taxon>Alphaproteobacteria</taxon>
        <taxon>Rhodobacterales</taxon>
        <taxon>Paracoccaceae</taxon>
        <taxon>Paracoccus</taxon>
    </lineage>
</organism>
<dbReference type="RefSeq" id="WP_122113258.1">
    <property type="nucleotide sequence ID" value="NZ_QOKZ01000006.1"/>
</dbReference>
<dbReference type="EMBL" id="QOKZ01000006">
    <property type="protein sequence ID" value="RMC33705.1"/>
    <property type="molecule type" value="Genomic_DNA"/>
</dbReference>
<dbReference type="InterPro" id="IPR028992">
    <property type="entry name" value="Hedgehog/Intein_dom"/>
</dbReference>
<dbReference type="PRINTS" id="PR00313">
    <property type="entry name" value="CABNDNGRPT"/>
</dbReference>
<feature type="domain" description="Hedgehog/Intein (Hint)" evidence="1">
    <location>
        <begin position="423"/>
        <end position="567"/>
    </location>
</feature>
<dbReference type="Pfam" id="PF00353">
    <property type="entry name" value="HemolysinCabind"/>
    <property type="match status" value="1"/>
</dbReference>
<gene>
    <name evidence="2" type="ORF">C9E81_15465</name>
</gene>
<dbReference type="SUPFAM" id="SSF51120">
    <property type="entry name" value="beta-Roll"/>
    <property type="match status" value="1"/>
</dbReference>
<proteinExistence type="predicted"/>